<dbReference type="Pfam" id="PF19578">
    <property type="entry name" value="DUF6090"/>
    <property type="match status" value="1"/>
</dbReference>
<dbReference type="AlphaFoldDB" id="A0A2W1NI14"/>
<sequence length="223" mass="25861">MKKKIQYAIGEIILVVVGILIAVSINNWNENRKVENKLLNIFKMVKSDMISDTIYTHQAIWFYNFQDSLAKIVIKDTVSKAFLKENMEMMQIPFNNVPFTVSSGAIEQLKKMSADLDLFTDSTIATIIQFQAVYSTSFKDLDEKLSHDVQNNTDHIKTNSNYFSLRQEQNLSDDYLDYFLTDDFKNRVVMHQKLTARNSVMLMKQFNANARILILEIDKIIAH</sequence>
<keyword evidence="1" id="KW-1133">Transmembrane helix</keyword>
<dbReference type="EMBL" id="QKSB01000003">
    <property type="protein sequence ID" value="PZE17566.1"/>
    <property type="molecule type" value="Genomic_DNA"/>
</dbReference>
<evidence type="ECO:0000256" key="1">
    <source>
        <dbReference type="SAM" id="Phobius"/>
    </source>
</evidence>
<keyword evidence="3" id="KW-1185">Reference proteome</keyword>
<comment type="caution">
    <text evidence="2">The sequence shown here is derived from an EMBL/GenBank/DDBJ whole genome shotgun (WGS) entry which is preliminary data.</text>
</comment>
<keyword evidence="1" id="KW-0472">Membrane</keyword>
<accession>A0A2W1NI14</accession>
<reference evidence="2 3" key="1">
    <citation type="submission" date="2018-06" db="EMBL/GenBank/DDBJ databases">
        <title>The draft genome sequence of Crocinitomix sp. SM1701.</title>
        <authorList>
            <person name="Zhang X."/>
        </authorList>
    </citation>
    <scope>NUCLEOTIDE SEQUENCE [LARGE SCALE GENOMIC DNA]</scope>
    <source>
        <strain evidence="2 3">SM1701</strain>
    </source>
</reference>
<evidence type="ECO:0000313" key="3">
    <source>
        <dbReference type="Proteomes" id="UP000249248"/>
    </source>
</evidence>
<feature type="transmembrane region" description="Helical" evidence="1">
    <location>
        <begin position="7"/>
        <end position="28"/>
    </location>
</feature>
<organism evidence="2 3">
    <name type="scientific">Putridiphycobacter roseus</name>
    <dbReference type="NCBI Taxonomy" id="2219161"/>
    <lineage>
        <taxon>Bacteria</taxon>
        <taxon>Pseudomonadati</taxon>
        <taxon>Bacteroidota</taxon>
        <taxon>Flavobacteriia</taxon>
        <taxon>Flavobacteriales</taxon>
        <taxon>Crocinitomicaceae</taxon>
        <taxon>Putridiphycobacter</taxon>
    </lineage>
</organism>
<dbReference type="Proteomes" id="UP000249248">
    <property type="component" value="Unassembled WGS sequence"/>
</dbReference>
<evidence type="ECO:0000313" key="2">
    <source>
        <dbReference type="EMBL" id="PZE17566.1"/>
    </source>
</evidence>
<dbReference type="InterPro" id="IPR045749">
    <property type="entry name" value="DUF6090"/>
</dbReference>
<protein>
    <submittedName>
        <fullName evidence="2">Uncharacterized protein</fullName>
    </submittedName>
</protein>
<dbReference type="OrthoDB" id="822590at2"/>
<keyword evidence="1" id="KW-0812">Transmembrane</keyword>
<dbReference type="RefSeq" id="WP_111062526.1">
    <property type="nucleotide sequence ID" value="NZ_JBHUCU010000027.1"/>
</dbReference>
<gene>
    <name evidence="2" type="ORF">DNU06_06980</name>
</gene>
<name>A0A2W1NI14_9FLAO</name>
<proteinExistence type="predicted"/>